<reference evidence="4" key="1">
    <citation type="submission" date="2017-02" db="UniProtKB">
        <authorList>
            <consortium name="WormBaseParasite"/>
        </authorList>
    </citation>
    <scope>IDENTIFICATION</scope>
</reference>
<protein>
    <submittedName>
        <fullName evidence="4">Reverse transcriptase domain-containing protein</fullName>
    </submittedName>
</protein>
<dbReference type="InterPro" id="IPR000477">
    <property type="entry name" value="RT_dom"/>
</dbReference>
<dbReference type="AlphaFoldDB" id="A0A0N4W588"/>
<dbReference type="EMBL" id="UZAF01016290">
    <property type="protein sequence ID" value="VDO24903.1"/>
    <property type="molecule type" value="Genomic_DNA"/>
</dbReference>
<feature type="domain" description="Reverse transcriptase" evidence="1">
    <location>
        <begin position="16"/>
        <end position="89"/>
    </location>
</feature>
<dbReference type="WBParaSite" id="HPLM_0000510901-mRNA-1">
    <property type="protein sequence ID" value="HPLM_0000510901-mRNA-1"/>
    <property type="gene ID" value="HPLM_0000510901"/>
</dbReference>
<dbReference type="STRING" id="6290.A0A0N4W588"/>
<reference evidence="2 3" key="2">
    <citation type="submission" date="2018-11" db="EMBL/GenBank/DDBJ databases">
        <authorList>
            <consortium name="Pathogen Informatics"/>
        </authorList>
    </citation>
    <scope>NUCLEOTIDE SEQUENCE [LARGE SCALE GENOMIC DNA]</scope>
    <source>
        <strain evidence="2 3">MHpl1</strain>
    </source>
</reference>
<dbReference type="OrthoDB" id="5848650at2759"/>
<evidence type="ECO:0000313" key="4">
    <source>
        <dbReference type="WBParaSite" id="HPLM_0000510901-mRNA-1"/>
    </source>
</evidence>
<dbReference type="Pfam" id="PF00078">
    <property type="entry name" value="RVT_1"/>
    <property type="match status" value="1"/>
</dbReference>
<accession>A0A0N4W588</accession>
<keyword evidence="3" id="KW-1185">Reference proteome</keyword>
<dbReference type="OMA" id="SFASDYC"/>
<name>A0A0N4W588_HAEPC</name>
<proteinExistence type="predicted"/>
<sequence>MRNAQMPCGIDMDGERLQYLMFADDIVLIGSEPCALESSLRILRNAASSTSLEIHPRKTEWMKNSFASDYCLRMEDSIIEEVSSYVYLGQAVTMDNDLTIEIGRRRKAGCATFIRYRDILTDKRIDAQIRALAFNTHVLPALVYGSETWSIIINEERKPAPTQRAKWYERCVVSR</sequence>
<gene>
    <name evidence="2" type="ORF">HPLM_LOCUS5101</name>
</gene>
<evidence type="ECO:0000313" key="3">
    <source>
        <dbReference type="Proteomes" id="UP000268014"/>
    </source>
</evidence>
<organism evidence="4">
    <name type="scientific">Haemonchus placei</name>
    <name type="common">Barber's pole worm</name>
    <dbReference type="NCBI Taxonomy" id="6290"/>
    <lineage>
        <taxon>Eukaryota</taxon>
        <taxon>Metazoa</taxon>
        <taxon>Ecdysozoa</taxon>
        <taxon>Nematoda</taxon>
        <taxon>Chromadorea</taxon>
        <taxon>Rhabditida</taxon>
        <taxon>Rhabditina</taxon>
        <taxon>Rhabditomorpha</taxon>
        <taxon>Strongyloidea</taxon>
        <taxon>Trichostrongylidae</taxon>
        <taxon>Haemonchus</taxon>
    </lineage>
</organism>
<dbReference type="PANTHER" id="PTHR47027">
    <property type="entry name" value="REVERSE TRANSCRIPTASE DOMAIN-CONTAINING PROTEIN"/>
    <property type="match status" value="1"/>
</dbReference>
<evidence type="ECO:0000259" key="1">
    <source>
        <dbReference type="Pfam" id="PF00078"/>
    </source>
</evidence>
<evidence type="ECO:0000313" key="2">
    <source>
        <dbReference type="EMBL" id="VDO24903.1"/>
    </source>
</evidence>
<dbReference type="Proteomes" id="UP000268014">
    <property type="component" value="Unassembled WGS sequence"/>
</dbReference>
<dbReference type="PANTHER" id="PTHR47027:SF20">
    <property type="entry name" value="REVERSE TRANSCRIPTASE-LIKE PROTEIN WITH RNA-DIRECTED DNA POLYMERASE DOMAIN"/>
    <property type="match status" value="1"/>
</dbReference>